<reference evidence="1" key="1">
    <citation type="journal article" date="2012" name="Nature">
        <title>The oyster genome reveals stress adaptation and complexity of shell formation.</title>
        <authorList>
            <person name="Zhang G."/>
            <person name="Fang X."/>
            <person name="Guo X."/>
            <person name="Li L."/>
            <person name="Luo R."/>
            <person name="Xu F."/>
            <person name="Yang P."/>
            <person name="Zhang L."/>
            <person name="Wang X."/>
            <person name="Qi H."/>
            <person name="Xiong Z."/>
            <person name="Que H."/>
            <person name="Xie Y."/>
            <person name="Holland P.W."/>
            <person name="Paps J."/>
            <person name="Zhu Y."/>
            <person name="Wu F."/>
            <person name="Chen Y."/>
            <person name="Wang J."/>
            <person name="Peng C."/>
            <person name="Meng J."/>
            <person name="Yang L."/>
            <person name="Liu J."/>
            <person name="Wen B."/>
            <person name="Zhang N."/>
            <person name="Huang Z."/>
            <person name="Zhu Q."/>
            <person name="Feng Y."/>
            <person name="Mount A."/>
            <person name="Hedgecock D."/>
            <person name="Xu Z."/>
            <person name="Liu Y."/>
            <person name="Domazet-Loso T."/>
            <person name="Du Y."/>
            <person name="Sun X."/>
            <person name="Zhang S."/>
            <person name="Liu B."/>
            <person name="Cheng P."/>
            <person name="Jiang X."/>
            <person name="Li J."/>
            <person name="Fan D."/>
            <person name="Wang W."/>
            <person name="Fu W."/>
            <person name="Wang T."/>
            <person name="Wang B."/>
            <person name="Zhang J."/>
            <person name="Peng Z."/>
            <person name="Li Y."/>
            <person name="Li N."/>
            <person name="Wang J."/>
            <person name="Chen M."/>
            <person name="He Y."/>
            <person name="Tan F."/>
            <person name="Song X."/>
            <person name="Zheng Q."/>
            <person name="Huang R."/>
            <person name="Yang H."/>
            <person name="Du X."/>
            <person name="Chen L."/>
            <person name="Yang M."/>
            <person name="Gaffney P.M."/>
            <person name="Wang S."/>
            <person name="Luo L."/>
            <person name="She Z."/>
            <person name="Ming Y."/>
            <person name="Huang W."/>
            <person name="Zhang S."/>
            <person name="Huang B."/>
            <person name="Zhang Y."/>
            <person name="Qu T."/>
            <person name="Ni P."/>
            <person name="Miao G."/>
            <person name="Wang J."/>
            <person name="Wang Q."/>
            <person name="Steinberg C.E."/>
            <person name="Wang H."/>
            <person name="Li N."/>
            <person name="Qian L."/>
            <person name="Zhang G."/>
            <person name="Li Y."/>
            <person name="Yang H."/>
            <person name="Liu X."/>
            <person name="Wang J."/>
            <person name="Yin Y."/>
            <person name="Wang J."/>
        </authorList>
    </citation>
    <scope>NUCLEOTIDE SEQUENCE [LARGE SCALE GENOMIC DNA]</scope>
    <source>
        <strain evidence="1">05x7-T-G4-1.051#20</strain>
    </source>
</reference>
<dbReference type="HOGENOM" id="CLU_2796455_0_0_1"/>
<sequence length="68" mass="7690">MAGRKGGSTIAEESLQQRVLRLEESLEAQRKDMEGRRILRKLNEIDPSYAGVNQCALQTIRASVECRE</sequence>
<organism evidence="1">
    <name type="scientific">Magallana gigas</name>
    <name type="common">Pacific oyster</name>
    <name type="synonym">Crassostrea gigas</name>
    <dbReference type="NCBI Taxonomy" id="29159"/>
    <lineage>
        <taxon>Eukaryota</taxon>
        <taxon>Metazoa</taxon>
        <taxon>Spiralia</taxon>
        <taxon>Lophotrochozoa</taxon>
        <taxon>Mollusca</taxon>
        <taxon>Bivalvia</taxon>
        <taxon>Autobranchia</taxon>
        <taxon>Pteriomorphia</taxon>
        <taxon>Ostreida</taxon>
        <taxon>Ostreoidea</taxon>
        <taxon>Ostreidae</taxon>
        <taxon>Magallana</taxon>
    </lineage>
</organism>
<dbReference type="EMBL" id="JH817503">
    <property type="protein sequence ID" value="EKC38098.1"/>
    <property type="molecule type" value="Genomic_DNA"/>
</dbReference>
<name>K1QWS7_MAGGI</name>
<proteinExistence type="predicted"/>
<accession>K1QWS7</accession>
<evidence type="ECO:0000313" key="1">
    <source>
        <dbReference type="EMBL" id="EKC38098.1"/>
    </source>
</evidence>
<protein>
    <submittedName>
        <fullName evidence="1">Uncharacterized protein</fullName>
    </submittedName>
</protein>
<gene>
    <name evidence="1" type="ORF">CGI_10022689</name>
</gene>
<dbReference type="InParanoid" id="K1QWS7"/>
<dbReference type="AlphaFoldDB" id="K1QWS7"/>